<evidence type="ECO:0000313" key="3">
    <source>
        <dbReference type="Proteomes" id="UP000011885"/>
    </source>
</evidence>
<sequence>MTVTGGTVQLNTAPQEGGGIWNGTGTLNIDGTAVTQNTANSNANAGNDQGGGGVFNDGGTLDIDSATITDNLATTNNGNGGGVMTVGGTVTIDNTTIAANEAARAGGGIENNAGNVTLTGVTVGGPTASEGNTTGVNGGGIHASGVLSSTNINGGSFENNRADQEGGGLWNGGGVMTATGTTIDSNTAFGTGAQQGGGGAFNEVGTLTLDGVTLTNNTASSGLASGGGAFNNLGTMNVLNSVIDGNDKCGLSYFIAEGSITNNAFGVNVGGNLCSLLATDADDVILVTDDAISINANTLNYDDNTLGPITILAMLGNDTFNIQSTDADNPIIADGGDDTDVFNISSDADANSGTLDGLLGDVTIIGNAHNNATPVTASATAQRRPDADAVTVTASSVPGDVLNISDEASVADNAYELTSTTFQRTAVAATAVITYQTVETVNVETGSGDDTVNVASTVNGNIVSLDTNPGNDTVTIETTGNDSILELATESGNDNITLLTTGARSVTSVTTADGLDSVAVINRGTGSGIDIDTGAAIDQITLGGGTALTPSQTDQTAVIHVASGAGEDSFTVNEVFFETVIELDGGADNDTFDLNADGADAAGFLGRINNDPINATGQDAQARTRELLINGGGNGAATRTFVEGTTVDGAGLASEGSVSGQAVGDTININAQSSTVPLDLRYAITQQGQGVLATTLPAADQSARATIGNEVVDSQNVETIQINTGSADDVLTISSDIAFGISNSNQAIRFDGGDPAGAAGTDRLEIVGTDLDDRITVGDSTDGTIEPIETTNVEFVRIDGLDGDDQVSLRNDAVSVLNGGEGDDTLLGGSNQDALAGGPDVDQLFGRNGNDVLFSDRNFGSDDDFPEGGELLDGGNQDTVPPGDICVQIGLDIVRNCEALVDGGAQKDVLTWLQGIIISDSNVSFEDSEELEVFGPVEEPGIPLIETTEPSSLSPTGGLPGGGGTGTGGGGIGDSEPDPQRGEGEVIYDVNRDGLITAIDALRVINRLNAIDASGEATDASSQTGTPIDDEDVNADGTVSALDALMVINLLNSNPADSEPMTAPWQNAVDLVFADDDSFDDDERIEDSLLF</sequence>
<name>M5UJ66_9BACT</name>
<dbReference type="Pfam" id="PF00404">
    <property type="entry name" value="Dockerin_1"/>
    <property type="match status" value="1"/>
</dbReference>
<dbReference type="SUPFAM" id="SSF51126">
    <property type="entry name" value="Pectin lyase-like"/>
    <property type="match status" value="1"/>
</dbReference>
<feature type="compositionally biased region" description="Polar residues" evidence="1">
    <location>
        <begin position="1"/>
        <end position="14"/>
    </location>
</feature>
<dbReference type="InterPro" id="IPR011050">
    <property type="entry name" value="Pectin_lyase_fold/virulence"/>
</dbReference>
<dbReference type="AlphaFoldDB" id="M5UJ66"/>
<evidence type="ECO:0000256" key="1">
    <source>
        <dbReference type="SAM" id="MobiDB-lite"/>
    </source>
</evidence>
<dbReference type="Proteomes" id="UP000011885">
    <property type="component" value="Unassembled WGS sequence"/>
</dbReference>
<dbReference type="EMBL" id="ANOH01000173">
    <property type="protein sequence ID" value="EMI56068.1"/>
    <property type="molecule type" value="Genomic_DNA"/>
</dbReference>
<dbReference type="GO" id="GO:0004553">
    <property type="term" value="F:hydrolase activity, hydrolyzing O-glycosyl compounds"/>
    <property type="evidence" value="ECO:0007669"/>
    <property type="project" value="InterPro"/>
</dbReference>
<evidence type="ECO:0000313" key="2">
    <source>
        <dbReference type="EMBL" id="EMI56068.1"/>
    </source>
</evidence>
<feature type="region of interest" description="Disordered" evidence="1">
    <location>
        <begin position="949"/>
        <end position="984"/>
    </location>
</feature>
<dbReference type="InterPro" id="IPR002105">
    <property type="entry name" value="Dockerin_1_rpt"/>
</dbReference>
<accession>M5UJ66</accession>
<organism evidence="2 3">
    <name type="scientific">Rhodopirellula sallentina SM41</name>
    <dbReference type="NCBI Taxonomy" id="1263870"/>
    <lineage>
        <taxon>Bacteria</taxon>
        <taxon>Pseudomonadati</taxon>
        <taxon>Planctomycetota</taxon>
        <taxon>Planctomycetia</taxon>
        <taxon>Pirellulales</taxon>
        <taxon>Pirellulaceae</taxon>
        <taxon>Rhodopirellula</taxon>
    </lineage>
</organism>
<reference evidence="2 3" key="1">
    <citation type="journal article" date="2013" name="Mar. Genomics">
        <title>Expression of sulfatases in Rhodopirellula baltica and the diversity of sulfatases in the genus Rhodopirellula.</title>
        <authorList>
            <person name="Wegner C.E."/>
            <person name="Richter-Heitmann T."/>
            <person name="Klindworth A."/>
            <person name="Klockow C."/>
            <person name="Richter M."/>
            <person name="Achstetter T."/>
            <person name="Glockner F.O."/>
            <person name="Harder J."/>
        </authorList>
    </citation>
    <scope>NUCLEOTIDE SEQUENCE [LARGE SCALE GENOMIC DNA]</scope>
    <source>
        <strain evidence="2 3">SM41</strain>
    </source>
</reference>
<feature type="compositionally biased region" description="Gly residues" evidence="1">
    <location>
        <begin position="958"/>
        <end position="973"/>
    </location>
</feature>
<protein>
    <submittedName>
        <fullName evidence="2">Extracellular nuclease</fullName>
    </submittedName>
</protein>
<dbReference type="SUPFAM" id="SSF51120">
    <property type="entry name" value="beta-Roll"/>
    <property type="match status" value="1"/>
</dbReference>
<feature type="region of interest" description="Disordered" evidence="1">
    <location>
        <begin position="1"/>
        <end position="24"/>
    </location>
</feature>
<dbReference type="InterPro" id="IPR036439">
    <property type="entry name" value="Dockerin_dom_sf"/>
</dbReference>
<keyword evidence="3" id="KW-1185">Reference proteome</keyword>
<dbReference type="SUPFAM" id="SSF63446">
    <property type="entry name" value="Type I dockerin domain"/>
    <property type="match status" value="1"/>
</dbReference>
<dbReference type="Gene3D" id="2.160.20.160">
    <property type="match status" value="1"/>
</dbReference>
<proteinExistence type="predicted"/>
<dbReference type="PATRIC" id="fig|1263870.3.peg.2650"/>
<dbReference type="InterPro" id="IPR011049">
    <property type="entry name" value="Serralysin-like_metalloprot_C"/>
</dbReference>
<gene>
    <name evidence="2" type="ORF">RSSM_02493</name>
</gene>
<comment type="caution">
    <text evidence="2">The sequence shown here is derived from an EMBL/GenBank/DDBJ whole genome shotgun (WGS) entry which is preliminary data.</text>
</comment>
<dbReference type="GO" id="GO:0000272">
    <property type="term" value="P:polysaccharide catabolic process"/>
    <property type="evidence" value="ECO:0007669"/>
    <property type="project" value="InterPro"/>
</dbReference>